<feature type="region of interest" description="Disordered" evidence="1">
    <location>
        <begin position="85"/>
        <end position="106"/>
    </location>
</feature>
<evidence type="ECO:0000313" key="3">
    <source>
        <dbReference type="Proteomes" id="UP000789759"/>
    </source>
</evidence>
<keyword evidence="3" id="KW-1185">Reference proteome</keyword>
<dbReference type="EMBL" id="CAJVQA010001916">
    <property type="protein sequence ID" value="CAG8530759.1"/>
    <property type="molecule type" value="Genomic_DNA"/>
</dbReference>
<reference evidence="2" key="1">
    <citation type="submission" date="2021-06" db="EMBL/GenBank/DDBJ databases">
        <authorList>
            <person name="Kallberg Y."/>
            <person name="Tangrot J."/>
            <person name="Rosling A."/>
        </authorList>
    </citation>
    <scope>NUCLEOTIDE SEQUENCE</scope>
    <source>
        <strain evidence="2">FL966</strain>
    </source>
</reference>
<evidence type="ECO:0000256" key="1">
    <source>
        <dbReference type="SAM" id="MobiDB-lite"/>
    </source>
</evidence>
<protein>
    <submittedName>
        <fullName evidence="2">15720_t:CDS:1</fullName>
    </submittedName>
</protein>
<feature type="region of interest" description="Disordered" evidence="1">
    <location>
        <begin position="38"/>
        <end position="59"/>
    </location>
</feature>
<dbReference type="AlphaFoldDB" id="A0A9N9AIG4"/>
<evidence type="ECO:0000313" key="2">
    <source>
        <dbReference type="EMBL" id="CAG8530759.1"/>
    </source>
</evidence>
<organism evidence="2 3">
    <name type="scientific">Cetraspora pellucida</name>
    <dbReference type="NCBI Taxonomy" id="1433469"/>
    <lineage>
        <taxon>Eukaryota</taxon>
        <taxon>Fungi</taxon>
        <taxon>Fungi incertae sedis</taxon>
        <taxon>Mucoromycota</taxon>
        <taxon>Glomeromycotina</taxon>
        <taxon>Glomeromycetes</taxon>
        <taxon>Diversisporales</taxon>
        <taxon>Gigasporaceae</taxon>
        <taxon>Cetraspora</taxon>
    </lineage>
</organism>
<gene>
    <name evidence="2" type="ORF">CPELLU_LOCUS3832</name>
</gene>
<comment type="caution">
    <text evidence="2">The sequence shown here is derived from an EMBL/GenBank/DDBJ whole genome shotgun (WGS) entry which is preliminary data.</text>
</comment>
<accession>A0A9N9AIG4</accession>
<name>A0A9N9AIG4_9GLOM</name>
<proteinExistence type="predicted"/>
<dbReference type="Proteomes" id="UP000789759">
    <property type="component" value="Unassembled WGS sequence"/>
</dbReference>
<sequence length="106" mass="12011">MAAAVCIKESFSCIDRSNNSFSEPVNVALKTLTKSENPSIEFLQESDKKQDEEDEADDSILQIHPEAIYTCRIMDLGNLNEIGAVEEENDEENVYEENDEDNAYEE</sequence>